<organism evidence="2 3">
    <name type="scientific">Uabimicrobium amorphum</name>
    <dbReference type="NCBI Taxonomy" id="2596890"/>
    <lineage>
        <taxon>Bacteria</taxon>
        <taxon>Pseudomonadati</taxon>
        <taxon>Planctomycetota</taxon>
        <taxon>Candidatus Uabimicrobiia</taxon>
        <taxon>Candidatus Uabimicrobiales</taxon>
        <taxon>Candidatus Uabimicrobiaceae</taxon>
        <taxon>Candidatus Uabimicrobium</taxon>
    </lineage>
</organism>
<keyword evidence="1" id="KW-0732">Signal</keyword>
<dbReference type="RefSeq" id="WP_151970672.1">
    <property type="nucleotide sequence ID" value="NZ_AP019860.1"/>
</dbReference>
<gene>
    <name evidence="2" type="ORF">UABAM_05011</name>
</gene>
<evidence type="ECO:0000313" key="2">
    <source>
        <dbReference type="EMBL" id="BBM86625.1"/>
    </source>
</evidence>
<reference evidence="2 3" key="1">
    <citation type="submission" date="2019-08" db="EMBL/GenBank/DDBJ databases">
        <title>Complete genome sequence of Candidatus Uab amorphum.</title>
        <authorList>
            <person name="Shiratori T."/>
            <person name="Suzuki S."/>
            <person name="Kakizawa Y."/>
            <person name="Ishida K."/>
        </authorList>
    </citation>
    <scope>NUCLEOTIDE SEQUENCE [LARGE SCALE GENOMIC DNA]</scope>
    <source>
        <strain evidence="2 3">SRT547</strain>
    </source>
</reference>
<sequence>MTKVYFVLFLSGMLFANSFIVEEIAANDSAQQEQVITGNGFIAAVVQTTDHDEVKCERAHQTDTHTANGILLSLDNGKTWQHNLLKEYRVNFLQLGDGGSVVAVTADNRYIQISLRDVKAPGEKVDFLHFPPTKSKKSPKWGPVLNDIMSHEVDFNNYDDLVTLAHETSHGIHSHIRNKMNKTGKTANGFYVLNNRAVVVVEPNMRKSKVAKYVPPSLRGSRYYTYVSGAPSWDDRPLYIWDEWNAYVNGSEAGIDLVDNDLWKYGWRDAVAGTLEFVVYSIAVAMAAKEHDPQYFNNYDQFREFLAWNVKRSMELYRKGAKIEHFKYEKQEKYYKDMQTSPDAEQFRQFCRELFGGTWTEQNLGF</sequence>
<protein>
    <submittedName>
        <fullName evidence="2">Uncharacterized protein</fullName>
    </submittedName>
</protein>
<keyword evidence="3" id="KW-1185">Reference proteome</keyword>
<feature type="signal peptide" evidence="1">
    <location>
        <begin position="1"/>
        <end position="16"/>
    </location>
</feature>
<dbReference type="Proteomes" id="UP000326354">
    <property type="component" value="Chromosome"/>
</dbReference>
<dbReference type="AlphaFoldDB" id="A0A5S9IU26"/>
<dbReference type="KEGG" id="uam:UABAM_05011"/>
<proteinExistence type="predicted"/>
<dbReference type="EMBL" id="AP019860">
    <property type="protein sequence ID" value="BBM86625.1"/>
    <property type="molecule type" value="Genomic_DNA"/>
</dbReference>
<feature type="chain" id="PRO_5024892287" evidence="1">
    <location>
        <begin position="17"/>
        <end position="366"/>
    </location>
</feature>
<evidence type="ECO:0000313" key="3">
    <source>
        <dbReference type="Proteomes" id="UP000326354"/>
    </source>
</evidence>
<evidence type="ECO:0000256" key="1">
    <source>
        <dbReference type="SAM" id="SignalP"/>
    </source>
</evidence>
<name>A0A5S9IU26_UABAM</name>
<accession>A0A5S9IU26</accession>